<accession>A0AAV1ZQ83</accession>
<comment type="caution">
    <text evidence="1">The sequence shown here is derived from an EMBL/GenBank/DDBJ whole genome shotgun (WGS) entry which is preliminary data.</text>
</comment>
<dbReference type="Proteomes" id="UP001497382">
    <property type="component" value="Unassembled WGS sequence"/>
</dbReference>
<dbReference type="AlphaFoldDB" id="A0AAV1ZQ83"/>
<keyword evidence="2" id="KW-1185">Reference proteome</keyword>
<reference evidence="1 2" key="1">
    <citation type="submission" date="2024-04" db="EMBL/GenBank/DDBJ databases">
        <authorList>
            <person name="Rising A."/>
            <person name="Reimegard J."/>
            <person name="Sonavane S."/>
            <person name="Akerstrom W."/>
            <person name="Nylinder S."/>
            <person name="Hedman E."/>
            <person name="Kallberg Y."/>
        </authorList>
    </citation>
    <scope>NUCLEOTIDE SEQUENCE [LARGE SCALE GENOMIC DNA]</scope>
</reference>
<organism evidence="1 2">
    <name type="scientific">Larinioides sclopetarius</name>
    <dbReference type="NCBI Taxonomy" id="280406"/>
    <lineage>
        <taxon>Eukaryota</taxon>
        <taxon>Metazoa</taxon>
        <taxon>Ecdysozoa</taxon>
        <taxon>Arthropoda</taxon>
        <taxon>Chelicerata</taxon>
        <taxon>Arachnida</taxon>
        <taxon>Araneae</taxon>
        <taxon>Araneomorphae</taxon>
        <taxon>Entelegynae</taxon>
        <taxon>Araneoidea</taxon>
        <taxon>Araneidae</taxon>
        <taxon>Larinioides</taxon>
    </lineage>
</organism>
<gene>
    <name evidence="1" type="ORF">LARSCL_LOCUS7229</name>
</gene>
<evidence type="ECO:0000313" key="2">
    <source>
        <dbReference type="Proteomes" id="UP001497382"/>
    </source>
</evidence>
<proteinExistence type="predicted"/>
<dbReference type="EMBL" id="CAXIEN010000073">
    <property type="protein sequence ID" value="CAL1274025.1"/>
    <property type="molecule type" value="Genomic_DNA"/>
</dbReference>
<sequence length="42" mass="4916">MKLNTYGKRGNVDQFLLTGDYLTTKGLKIVRIQEMEVKRTQK</sequence>
<name>A0AAV1ZQ83_9ARAC</name>
<evidence type="ECO:0000313" key="1">
    <source>
        <dbReference type="EMBL" id="CAL1274025.1"/>
    </source>
</evidence>
<protein>
    <submittedName>
        <fullName evidence="1">Uncharacterized protein</fullName>
    </submittedName>
</protein>